<dbReference type="AlphaFoldDB" id="F2U0Y5"/>
<feature type="signal peptide" evidence="2">
    <location>
        <begin position="1"/>
        <end position="27"/>
    </location>
</feature>
<keyword evidence="4" id="KW-1185">Reference proteome</keyword>
<dbReference type="InParanoid" id="F2U0Y5"/>
<keyword evidence="1" id="KW-0812">Transmembrane</keyword>
<reference evidence="3" key="1">
    <citation type="submission" date="2009-08" db="EMBL/GenBank/DDBJ databases">
        <title>Annotation of Salpingoeca rosetta.</title>
        <authorList>
            <consortium name="The Broad Institute Genome Sequencing Platform"/>
            <person name="Russ C."/>
            <person name="Cuomo C."/>
            <person name="Burger G."/>
            <person name="Gray M.W."/>
            <person name="Holland P.W.H."/>
            <person name="King N."/>
            <person name="Lang F.B.F."/>
            <person name="Roger A.J."/>
            <person name="Ruiz-Trillo I."/>
            <person name="Young S.K."/>
            <person name="Zeng Q."/>
            <person name="Gargeya S."/>
            <person name="Alvarado L."/>
            <person name="Berlin A."/>
            <person name="Chapman S.B."/>
            <person name="Chen Z."/>
            <person name="Freedman E."/>
            <person name="Gellesch M."/>
            <person name="Goldberg J."/>
            <person name="Griggs A."/>
            <person name="Gujja S."/>
            <person name="Heilman E."/>
            <person name="Heiman D."/>
            <person name="Howarth C."/>
            <person name="Mehta T."/>
            <person name="Neiman D."/>
            <person name="Pearson M."/>
            <person name="Roberts A."/>
            <person name="Saif S."/>
            <person name="Shea T."/>
            <person name="Shenoy N."/>
            <person name="Sisk P."/>
            <person name="Stolte C."/>
            <person name="Sykes S."/>
            <person name="White J."/>
            <person name="Yandava C."/>
            <person name="Haas B."/>
            <person name="Nusbaum C."/>
            <person name="Birren B."/>
        </authorList>
    </citation>
    <scope>NUCLEOTIDE SEQUENCE [LARGE SCALE GENOMIC DNA]</scope>
    <source>
        <strain evidence="3">ATCC 50818</strain>
    </source>
</reference>
<proteinExistence type="predicted"/>
<feature type="transmembrane region" description="Helical" evidence="1">
    <location>
        <begin position="67"/>
        <end position="89"/>
    </location>
</feature>
<evidence type="ECO:0000256" key="2">
    <source>
        <dbReference type="SAM" id="SignalP"/>
    </source>
</evidence>
<organism evidence="4">
    <name type="scientific">Salpingoeca rosetta (strain ATCC 50818 / BSB-021)</name>
    <dbReference type="NCBI Taxonomy" id="946362"/>
    <lineage>
        <taxon>Eukaryota</taxon>
        <taxon>Choanoflagellata</taxon>
        <taxon>Craspedida</taxon>
        <taxon>Salpingoecidae</taxon>
        <taxon>Salpingoeca</taxon>
    </lineage>
</organism>
<accession>F2U0Y5</accession>
<dbReference type="EMBL" id="GL832958">
    <property type="protein sequence ID" value="EGD80559.1"/>
    <property type="molecule type" value="Genomic_DNA"/>
</dbReference>
<gene>
    <name evidence="3" type="ORF">PTSG_01151</name>
</gene>
<evidence type="ECO:0000313" key="4">
    <source>
        <dbReference type="Proteomes" id="UP000007799"/>
    </source>
</evidence>
<evidence type="ECO:0000313" key="3">
    <source>
        <dbReference type="EMBL" id="EGD80559.1"/>
    </source>
</evidence>
<dbReference type="Proteomes" id="UP000007799">
    <property type="component" value="Unassembled WGS sequence"/>
</dbReference>
<keyword evidence="1" id="KW-1133">Transmembrane helix</keyword>
<dbReference type="GeneID" id="16077715"/>
<dbReference type="RefSeq" id="XP_004997120.1">
    <property type="nucleotide sequence ID" value="XM_004997063.1"/>
</dbReference>
<feature type="chain" id="PRO_5003290645" evidence="2">
    <location>
        <begin position="28"/>
        <end position="118"/>
    </location>
</feature>
<name>F2U0Y5_SALR5</name>
<protein>
    <submittedName>
        <fullName evidence="3">Uncharacterized protein</fullName>
    </submittedName>
</protein>
<sequence length="118" mass="12348">MRVVTAVLIAAMAALTVAIVSVPVAEAEDTGNPATPTATTTRAADAATTTTTLGEWQLLKIKAEDGLSHSAATFLVACAVVVTILAVVFRKNISESVKGLFSDKRGRYDRLKAQNMSV</sequence>
<keyword evidence="1" id="KW-0472">Membrane</keyword>
<evidence type="ECO:0000256" key="1">
    <source>
        <dbReference type="SAM" id="Phobius"/>
    </source>
</evidence>
<keyword evidence="2" id="KW-0732">Signal</keyword>
<dbReference type="KEGG" id="sre:PTSG_01151"/>